<accession>A0A0F9PLG5</accession>
<name>A0A0F9PLG5_9ZZZZ</name>
<sequence length="45" mass="5112">MACKGICPRYQASKPISGGRYANGQRRCQICEIFVKWEGLWCPCC</sequence>
<gene>
    <name evidence="1" type="ORF">LCGC14_1201580</name>
</gene>
<evidence type="ECO:0000313" key="1">
    <source>
        <dbReference type="EMBL" id="KKM94107.1"/>
    </source>
</evidence>
<dbReference type="EMBL" id="LAZR01006180">
    <property type="protein sequence ID" value="KKM94107.1"/>
    <property type="molecule type" value="Genomic_DNA"/>
</dbReference>
<comment type="caution">
    <text evidence="1">The sequence shown here is derived from an EMBL/GenBank/DDBJ whole genome shotgun (WGS) entry which is preliminary data.</text>
</comment>
<feature type="non-terminal residue" evidence="1">
    <location>
        <position position="45"/>
    </location>
</feature>
<organism evidence="1">
    <name type="scientific">marine sediment metagenome</name>
    <dbReference type="NCBI Taxonomy" id="412755"/>
    <lineage>
        <taxon>unclassified sequences</taxon>
        <taxon>metagenomes</taxon>
        <taxon>ecological metagenomes</taxon>
    </lineage>
</organism>
<dbReference type="AlphaFoldDB" id="A0A0F9PLG5"/>
<protein>
    <submittedName>
        <fullName evidence="1">Uncharacterized protein</fullName>
    </submittedName>
</protein>
<proteinExistence type="predicted"/>
<reference evidence="1" key="1">
    <citation type="journal article" date="2015" name="Nature">
        <title>Complex archaea that bridge the gap between prokaryotes and eukaryotes.</title>
        <authorList>
            <person name="Spang A."/>
            <person name="Saw J.H."/>
            <person name="Jorgensen S.L."/>
            <person name="Zaremba-Niedzwiedzka K."/>
            <person name="Martijn J."/>
            <person name="Lind A.E."/>
            <person name="van Eijk R."/>
            <person name="Schleper C."/>
            <person name="Guy L."/>
            <person name="Ettema T.J."/>
        </authorList>
    </citation>
    <scope>NUCLEOTIDE SEQUENCE</scope>
</reference>